<keyword evidence="5" id="KW-0472">Membrane</keyword>
<feature type="compositionally biased region" description="Acidic residues" evidence="6">
    <location>
        <begin position="269"/>
        <end position="282"/>
    </location>
</feature>
<dbReference type="PANTHER" id="PTHR10465">
    <property type="entry name" value="TRANSMEMBRANE GTPASE FZO1"/>
    <property type="match status" value="1"/>
</dbReference>
<dbReference type="RefSeq" id="XP_019855776.1">
    <property type="nucleotide sequence ID" value="XM_020000217.1"/>
</dbReference>
<dbReference type="GeneID" id="109584468"/>
<feature type="compositionally biased region" description="Polar residues" evidence="6">
    <location>
        <begin position="129"/>
        <end position="139"/>
    </location>
</feature>
<feature type="region of interest" description="Disordered" evidence="6">
    <location>
        <begin position="129"/>
        <end position="150"/>
    </location>
</feature>
<evidence type="ECO:0000256" key="4">
    <source>
        <dbReference type="ARBA" id="ARBA00023134"/>
    </source>
</evidence>
<reference evidence="9" key="1">
    <citation type="journal article" date="2010" name="Nature">
        <title>The Amphimedon queenslandica genome and the evolution of animal complexity.</title>
        <authorList>
            <person name="Srivastava M."/>
            <person name="Simakov O."/>
            <person name="Chapman J."/>
            <person name="Fahey B."/>
            <person name="Gauthier M.E."/>
            <person name="Mitros T."/>
            <person name="Richards G.S."/>
            <person name="Conaco C."/>
            <person name="Dacre M."/>
            <person name="Hellsten U."/>
            <person name="Larroux C."/>
            <person name="Putnam N.H."/>
            <person name="Stanke M."/>
            <person name="Adamska M."/>
            <person name="Darling A."/>
            <person name="Degnan S.M."/>
            <person name="Oakley T.H."/>
            <person name="Plachetzki D.C."/>
            <person name="Zhai Y."/>
            <person name="Adamski M."/>
            <person name="Calcino A."/>
            <person name="Cummins S.F."/>
            <person name="Goodstein D.M."/>
            <person name="Harris C."/>
            <person name="Jackson D.J."/>
            <person name="Leys S.P."/>
            <person name="Shu S."/>
            <person name="Woodcroft B.J."/>
            <person name="Vervoort M."/>
            <person name="Kosik K.S."/>
            <person name="Manning G."/>
            <person name="Degnan B.M."/>
            <person name="Rokhsar D.S."/>
        </authorList>
    </citation>
    <scope>NUCLEOTIDE SEQUENCE [LARGE SCALE GENOMIC DNA]</scope>
</reference>
<accession>A0AAN0JG44</accession>
<dbReference type="PANTHER" id="PTHR10465:SF0">
    <property type="entry name" value="SARCALUMENIN"/>
    <property type="match status" value="1"/>
</dbReference>
<dbReference type="GO" id="GO:0008053">
    <property type="term" value="P:mitochondrial fusion"/>
    <property type="evidence" value="ECO:0007669"/>
    <property type="project" value="TreeGrafter"/>
</dbReference>
<dbReference type="AlphaFoldDB" id="A0AAN0JG44"/>
<dbReference type="InterPro" id="IPR027094">
    <property type="entry name" value="Mitofusin_fam"/>
</dbReference>
<dbReference type="GO" id="GO:0003924">
    <property type="term" value="F:GTPase activity"/>
    <property type="evidence" value="ECO:0007669"/>
    <property type="project" value="InterPro"/>
</dbReference>
<protein>
    <recommendedName>
        <fullName evidence="7">Dynamin N-terminal domain-containing protein</fullName>
    </recommendedName>
</protein>
<dbReference type="GO" id="GO:0051646">
    <property type="term" value="P:mitochondrion localization"/>
    <property type="evidence" value="ECO:0007669"/>
    <property type="project" value="TreeGrafter"/>
</dbReference>
<evidence type="ECO:0000256" key="6">
    <source>
        <dbReference type="SAM" id="MobiDB-lite"/>
    </source>
</evidence>
<dbReference type="InterPro" id="IPR027417">
    <property type="entry name" value="P-loop_NTPase"/>
</dbReference>
<keyword evidence="9" id="KW-1185">Reference proteome</keyword>
<sequence>MASSGYSIIKSITEGAQHIGHKLIQAYYQDDTAILHRSITKTCQLILNIVRKYNGQNNILVQKEWLNETEYLLQNKVLTVGVFGRHNAGKSTLLNALLYHEVLSVADTNETAFVLRIYHKPRNHHGSSCFENTEQSLSMKDQETEGHRSIRKTIKRKNSGIREKGATIDVDELEAHVPFLCRCSTGDINIVLLDTPGLSESNELGISEVSEHQLMTCAVYVYVISSQQLEDSIDTDSLRAIVKRDPNAFAERRIIIAVTRLDQYSTTTSEDESSDPDSESDDESKPAKDDEEEIIKRIHSIKEVIQRQCKCLGVPIPDDCIIPLHATGALEARKKMINLRVKKKEPDQESKLSTANERDKISQVPLLEEKLIEIATNSHYLWHYNIVRDCTKYCDQAMEKLDGSKKEFIKHEREFNDKVREKESNFQGFKKLVEVIRFKYKDGSEFSKRLESTYNEDLKTNHENIDRVSNSHLSIFENFRSEIKERKPRVTTAQFKSEAEKLIENENKSLRNDLKDLAFKQMDVVVKDSIYRLGSFRQKLGQHLATYCNTTTSTSDEPHLPDDSIISESLSDSRVLVSSNPPLKLRDILEQSKVHYSFWENIFVFFNKHFVPLDDPRRHLR</sequence>
<dbReference type="Proteomes" id="UP000007879">
    <property type="component" value="Unassembled WGS sequence"/>
</dbReference>
<comment type="subcellular location">
    <subcellularLocation>
        <location evidence="1">Membrane</location>
    </subcellularLocation>
</comment>
<keyword evidence="2" id="KW-0547">Nucleotide-binding</keyword>
<name>A0AAN0JG44_AMPQE</name>
<dbReference type="CDD" id="cd00882">
    <property type="entry name" value="Ras_like_GTPase"/>
    <property type="match status" value="1"/>
</dbReference>
<evidence type="ECO:0000256" key="3">
    <source>
        <dbReference type="ARBA" id="ARBA00022801"/>
    </source>
</evidence>
<organism evidence="8 9">
    <name type="scientific">Amphimedon queenslandica</name>
    <name type="common">Sponge</name>
    <dbReference type="NCBI Taxonomy" id="400682"/>
    <lineage>
        <taxon>Eukaryota</taxon>
        <taxon>Metazoa</taxon>
        <taxon>Porifera</taxon>
        <taxon>Demospongiae</taxon>
        <taxon>Heteroscleromorpha</taxon>
        <taxon>Haplosclerida</taxon>
        <taxon>Niphatidae</taxon>
        <taxon>Amphimedon</taxon>
    </lineage>
</organism>
<proteinExistence type="predicted"/>
<dbReference type="Pfam" id="PF00350">
    <property type="entry name" value="Dynamin_N"/>
    <property type="match status" value="1"/>
</dbReference>
<evidence type="ECO:0000256" key="5">
    <source>
        <dbReference type="ARBA" id="ARBA00023136"/>
    </source>
</evidence>
<evidence type="ECO:0000256" key="1">
    <source>
        <dbReference type="ARBA" id="ARBA00004370"/>
    </source>
</evidence>
<dbReference type="Gene3D" id="3.40.50.300">
    <property type="entry name" value="P-loop containing nucleotide triphosphate hydrolases"/>
    <property type="match status" value="1"/>
</dbReference>
<dbReference type="EnsemblMetazoa" id="XM_020000217.1">
    <property type="protein sequence ID" value="XP_019855776.1"/>
    <property type="gene ID" value="LOC109584468"/>
</dbReference>
<evidence type="ECO:0000256" key="2">
    <source>
        <dbReference type="ARBA" id="ARBA00022741"/>
    </source>
</evidence>
<dbReference type="InterPro" id="IPR045063">
    <property type="entry name" value="Dynamin_N"/>
</dbReference>
<evidence type="ECO:0000313" key="9">
    <source>
        <dbReference type="Proteomes" id="UP000007879"/>
    </source>
</evidence>
<dbReference type="SUPFAM" id="SSF52540">
    <property type="entry name" value="P-loop containing nucleoside triphosphate hydrolases"/>
    <property type="match status" value="1"/>
</dbReference>
<reference evidence="8" key="2">
    <citation type="submission" date="2024-06" db="UniProtKB">
        <authorList>
            <consortium name="EnsemblMetazoa"/>
        </authorList>
    </citation>
    <scope>IDENTIFICATION</scope>
</reference>
<keyword evidence="4" id="KW-0342">GTP-binding</keyword>
<keyword evidence="3" id="KW-0378">Hydrolase</keyword>
<dbReference type="GO" id="GO:0005741">
    <property type="term" value="C:mitochondrial outer membrane"/>
    <property type="evidence" value="ECO:0007669"/>
    <property type="project" value="TreeGrafter"/>
</dbReference>
<feature type="compositionally biased region" description="Basic and acidic residues" evidence="6">
    <location>
        <begin position="283"/>
        <end position="293"/>
    </location>
</feature>
<evidence type="ECO:0000313" key="8">
    <source>
        <dbReference type="EnsemblMetazoa" id="XP_019855776.1"/>
    </source>
</evidence>
<dbReference type="KEGG" id="aqu:109584468"/>
<dbReference type="GO" id="GO:0005525">
    <property type="term" value="F:GTP binding"/>
    <property type="evidence" value="ECO:0007669"/>
    <property type="project" value="UniProtKB-KW"/>
</dbReference>
<evidence type="ECO:0000259" key="7">
    <source>
        <dbReference type="Pfam" id="PF00350"/>
    </source>
</evidence>
<feature type="region of interest" description="Disordered" evidence="6">
    <location>
        <begin position="265"/>
        <end position="293"/>
    </location>
</feature>
<feature type="domain" description="Dynamin N-terminal" evidence="7">
    <location>
        <begin position="80"/>
        <end position="242"/>
    </location>
</feature>